<evidence type="ECO:0000259" key="2">
    <source>
        <dbReference type="Pfam" id="PF10412"/>
    </source>
</evidence>
<dbReference type="EMBL" id="SGBB01000007">
    <property type="protein sequence ID" value="RZD18564.1"/>
    <property type="molecule type" value="Genomic_DNA"/>
</dbReference>
<name>A0A519BMR3_9DELT</name>
<reference evidence="3 4" key="1">
    <citation type="journal article" date="2019" name="ISME J.">
        <title>Insights into ecological role of a new deltaproteobacterial order Candidatus Acidulodesulfobacterales by metagenomics and metatranscriptomics.</title>
        <authorList>
            <person name="Tan S."/>
            <person name="Liu J."/>
            <person name="Fang Y."/>
            <person name="Hedlund B.P."/>
            <person name="Lian Z.H."/>
            <person name="Huang L.Y."/>
            <person name="Li J.T."/>
            <person name="Huang L.N."/>
            <person name="Li W.J."/>
            <person name="Jiang H.C."/>
            <person name="Dong H.L."/>
            <person name="Shu W.S."/>
        </authorList>
    </citation>
    <scope>NUCLEOTIDE SEQUENCE [LARGE SCALE GENOMIC DNA]</scope>
    <source>
        <strain evidence="3">AP1</strain>
    </source>
</reference>
<dbReference type="InterPro" id="IPR019476">
    <property type="entry name" value="T4SS_TraD_DNA-bd"/>
</dbReference>
<protein>
    <recommendedName>
        <fullName evidence="2">Type IV secretion system coupling protein TraD DNA-binding domain-containing protein</fullName>
    </recommendedName>
</protein>
<keyword evidence="1" id="KW-0812">Transmembrane</keyword>
<dbReference type="Pfam" id="PF10412">
    <property type="entry name" value="TrwB_AAD_bind"/>
    <property type="match status" value="1"/>
</dbReference>
<comment type="caution">
    <text evidence="3">The sequence shown here is derived from an EMBL/GenBank/DDBJ whole genome shotgun (WGS) entry which is preliminary data.</text>
</comment>
<feature type="domain" description="Type IV secretion system coupling protein TraD DNA-binding" evidence="2">
    <location>
        <begin position="507"/>
        <end position="677"/>
    </location>
</feature>
<keyword evidence="1" id="KW-0472">Membrane</keyword>
<keyword evidence="1" id="KW-1133">Transmembrane helix</keyword>
<evidence type="ECO:0000313" key="3">
    <source>
        <dbReference type="EMBL" id="RZD18564.1"/>
    </source>
</evidence>
<evidence type="ECO:0000256" key="1">
    <source>
        <dbReference type="SAM" id="Phobius"/>
    </source>
</evidence>
<dbReference type="AlphaFoldDB" id="A0A519BMR3"/>
<feature type="transmembrane region" description="Helical" evidence="1">
    <location>
        <begin position="136"/>
        <end position="158"/>
    </location>
</feature>
<dbReference type="Gene3D" id="3.40.50.300">
    <property type="entry name" value="P-loop containing nucleotide triphosphate hydrolases"/>
    <property type="match status" value="1"/>
</dbReference>
<sequence>MRMLRKLSQNKNQKNNNRHIAATGRFAVIEEIIQNFYFETVNKISYSKYDINSNININPNINKNLNTDDTGINIYTDNDSISAYVNAHARANINYTGVSNKSISFKNFTRKNILFYAFFVIALIFLLMPFQRINSINIPFFIFKDFIVVLFALFFLLYKIYKYKYKSGYDYKAINNNDDNYTDKYKYIMQRDNDKRLNNNYHKNNNNNNNSLKTHNNNDNYFKLGILDFDNYRCEGNLYANQNSINIYDNNKFNNSNINSSNNKNINKNFNNKLIIGIDRKKRFEHIMIISPTGGGKTSKYIIPSIENDACFDNTSVYAIDIDGPYLYNAVKDKWLINKKRIIHFDPYNTDSIHFNPLIERYNNYNNNETKIIPVSDDKLYELSSMIFYADNNELKGGDIQAHKYYSKRSADILYGCLLYMKYKYDIKYLNLITSKKFFEKGFNFIEKEIKSFNGENSKKIKEIFNNFFEIPSYERAKIITDILNGLDFIKNGTVEDSFKTNENVLNGGNFFTIKDLFDYNKDTLIIVAVPKEKINSGGSRLISFITDLVIKEIYEYRRTILRNNANEDKNTDINLNYNYKDIFIYLDEFPVLNINNFDIELANLRKTGTGVCISLQDISFLKNKYGDISLIDSNIGTHIIMGNAGIDTAKRYSEKMGQKYILHKEKFNMGTDNYYNNYSQNEINTDNADHHNYDNYSSYNNKIDNILNALGIIRKRETPVASGLYPLMNADEIKNMDINDVLIYSKFTRPFILSLK</sequence>
<organism evidence="3 4">
    <name type="scientific">Candidatus Acididesulfobacter diazotrophicus</name>
    <dbReference type="NCBI Taxonomy" id="2597226"/>
    <lineage>
        <taxon>Bacteria</taxon>
        <taxon>Deltaproteobacteria</taxon>
        <taxon>Candidatus Acidulodesulfobacterales</taxon>
        <taxon>Candidatus Acididesulfobacter</taxon>
    </lineage>
</organism>
<proteinExistence type="predicted"/>
<accession>A0A519BMR3</accession>
<dbReference type="InterPro" id="IPR027417">
    <property type="entry name" value="P-loop_NTPase"/>
</dbReference>
<dbReference type="Proteomes" id="UP000319296">
    <property type="component" value="Unassembled WGS sequence"/>
</dbReference>
<feature type="transmembrane region" description="Helical" evidence="1">
    <location>
        <begin position="113"/>
        <end position="130"/>
    </location>
</feature>
<evidence type="ECO:0000313" key="4">
    <source>
        <dbReference type="Proteomes" id="UP000319296"/>
    </source>
</evidence>
<gene>
    <name evidence="3" type="ORF">EVG15_05045</name>
</gene>
<dbReference type="SUPFAM" id="SSF52540">
    <property type="entry name" value="P-loop containing nucleoside triphosphate hydrolases"/>
    <property type="match status" value="1"/>
</dbReference>